<dbReference type="CDD" id="cd21637">
    <property type="entry name" value="NS7_PDCoV"/>
    <property type="match status" value="1"/>
</dbReference>
<proteinExistence type="predicted"/>
<evidence type="ECO:0000313" key="1">
    <source>
        <dbReference type="EMBL" id="AIB07798.1"/>
    </source>
</evidence>
<evidence type="ECO:0000313" key="2">
    <source>
        <dbReference type="Proteomes" id="UP000129252"/>
    </source>
</evidence>
<organism evidence="1 2">
    <name type="scientific">Deltacoronavirus PDCoV/USA/Illinois134/2014</name>
    <dbReference type="NCBI Taxonomy" id="1477412"/>
    <lineage>
        <taxon>Viruses</taxon>
        <taxon>Riboviria</taxon>
        <taxon>Orthornavirae</taxon>
        <taxon>Pisuviricota</taxon>
        <taxon>Pisoniviricetes</taxon>
        <taxon>Nidovirales</taxon>
        <taxon>Cornidovirineae</taxon>
        <taxon>Coronaviridae</taxon>
        <taxon>Orthocoronavirinae</taxon>
        <taxon>Deltacoronavirus</taxon>
        <taxon>Buldecovirus</taxon>
        <taxon>Deltacoronavirus suis</taxon>
        <taxon>Coronavirus HKU15</taxon>
    </lineage>
</organism>
<name>A0A075E2S2_9NIDO</name>
<gene>
    <name evidence="1" type="primary">NS7</name>
</gene>
<sequence length="200" mass="22315">MEFRLTPPSNPLKTMATGCVTPDKSQVVLSFLHPMPFIILAQVPEEILSMVNSLLMIPQQPLVLLGLRVRELTLLLNLMLPNATPTILNISCYLSDSQPEMAQLKVSELTPSTLEEDLRSVEVAQDLNLLTPEAQAISPGNATNLHQLRYVVRPSIKLPSGLYPRVKPFLRYLATGLVLVPMSALQTLRRRVWLILASWL</sequence>
<dbReference type="InterPro" id="IPR044334">
    <property type="entry name" value="NS7_PDCoV"/>
</dbReference>
<protein>
    <submittedName>
        <fullName evidence="1">Non-structural protein 7</fullName>
    </submittedName>
</protein>
<dbReference type="EMBL" id="KJ601778">
    <property type="protein sequence ID" value="AIB07798.1"/>
    <property type="molecule type" value="Genomic_RNA"/>
</dbReference>
<accession>A0A075E2S2</accession>
<dbReference type="Proteomes" id="UP000129252">
    <property type="component" value="Segment"/>
</dbReference>
<reference evidence="1 2" key="1">
    <citation type="submission" date="2014-03" db="EMBL/GenBank/DDBJ databases">
        <title>Emergence of swine deltacoronavirus.</title>
        <authorList>
            <person name="Marthaler D."/>
            <person name="Rossow K."/>
            <person name="Rovira A."/>
        </authorList>
    </citation>
    <scope>NUCLEOTIDE SEQUENCE [LARGE SCALE GENOMIC DNA]</scope>
    <source>
        <strain evidence="1">PDCoV/USA/Illinois134/2014</strain>
    </source>
</reference>